<dbReference type="InterPro" id="IPR029062">
    <property type="entry name" value="Class_I_gatase-like"/>
</dbReference>
<comment type="catalytic activity">
    <reaction evidence="10">
        <text>N(2)-formyl-N(1)-(5-phospho-beta-D-ribosyl)glycinamide + L-glutamine + ATP + H2O = 2-formamido-N(1)-(5-O-phospho-beta-D-ribosyl)acetamidine + L-glutamate + ADP + phosphate + H(+)</text>
        <dbReference type="Rhea" id="RHEA:17129"/>
        <dbReference type="ChEBI" id="CHEBI:15377"/>
        <dbReference type="ChEBI" id="CHEBI:15378"/>
        <dbReference type="ChEBI" id="CHEBI:29985"/>
        <dbReference type="ChEBI" id="CHEBI:30616"/>
        <dbReference type="ChEBI" id="CHEBI:43474"/>
        <dbReference type="ChEBI" id="CHEBI:58359"/>
        <dbReference type="ChEBI" id="CHEBI:147286"/>
        <dbReference type="ChEBI" id="CHEBI:147287"/>
        <dbReference type="ChEBI" id="CHEBI:456216"/>
        <dbReference type="EC" id="6.3.5.3"/>
    </reaction>
</comment>
<dbReference type="Gene3D" id="3.90.650.10">
    <property type="entry name" value="PurM-like C-terminal domain"/>
    <property type="match status" value="2"/>
</dbReference>
<organism evidence="16 17">
    <name type="scientific">Psychrobacter communis</name>
    <dbReference type="NCBI Taxonomy" id="2762238"/>
    <lineage>
        <taxon>Bacteria</taxon>
        <taxon>Pseudomonadati</taxon>
        <taxon>Pseudomonadota</taxon>
        <taxon>Gammaproteobacteria</taxon>
        <taxon>Moraxellales</taxon>
        <taxon>Moraxellaceae</taxon>
        <taxon>Psychrobacter</taxon>
    </lineage>
</organism>
<evidence type="ECO:0000256" key="10">
    <source>
        <dbReference type="HAMAP-Rule" id="MF_00419"/>
    </source>
</evidence>
<dbReference type="EMBL" id="JACSQR010000003">
    <property type="protein sequence ID" value="MBD7946853.1"/>
    <property type="molecule type" value="Genomic_DNA"/>
</dbReference>
<feature type="domain" description="PurM-like C-terminal" evidence="12">
    <location>
        <begin position="454"/>
        <end position="519"/>
    </location>
</feature>
<evidence type="ECO:0000259" key="14">
    <source>
        <dbReference type="Pfam" id="PF18076"/>
    </source>
</evidence>
<comment type="function">
    <text evidence="10">Phosphoribosylformylglycinamidine synthase involved in the purines biosynthetic pathway. Catalyzes the ATP-dependent conversion of formylglycinamide ribonucleotide (FGAR) and glutamine to yield formylglycinamidine ribonucleotide (FGAM) and glutamate.</text>
</comment>
<dbReference type="SUPFAM" id="SSF52317">
    <property type="entry name" value="Class I glutamine amidotransferase-like"/>
    <property type="match status" value="1"/>
</dbReference>
<feature type="binding site" evidence="10">
    <location>
        <position position="765"/>
    </location>
    <ligand>
        <name>Mg(2+)</name>
        <dbReference type="ChEBI" id="CHEBI:18420"/>
    </ligand>
</feature>
<proteinExistence type="inferred from homology"/>
<comment type="subunit">
    <text evidence="10">Monomer.</text>
</comment>
<keyword evidence="17" id="KW-1185">Reference proteome</keyword>
<keyword evidence="10" id="KW-0963">Cytoplasm</keyword>
<evidence type="ECO:0000256" key="4">
    <source>
        <dbReference type="ARBA" id="ARBA00022723"/>
    </source>
</evidence>
<dbReference type="PANTHER" id="PTHR10099">
    <property type="entry name" value="PHOSPHORIBOSYLFORMYLGLYCINAMIDINE SYNTHASE"/>
    <property type="match status" value="1"/>
</dbReference>
<feature type="domain" description="Phosphoribosylformylglycinamidine synthase linker" evidence="13">
    <location>
        <begin position="178"/>
        <end position="228"/>
    </location>
</feature>
<dbReference type="Pfam" id="PF02769">
    <property type="entry name" value="AIRS_C"/>
    <property type="match status" value="3"/>
</dbReference>
<evidence type="ECO:0000256" key="8">
    <source>
        <dbReference type="ARBA" id="ARBA00022842"/>
    </source>
</evidence>
<dbReference type="InterPro" id="IPR036604">
    <property type="entry name" value="PurS-like_sf"/>
</dbReference>
<keyword evidence="4 10" id="KW-0479">Metal-binding</keyword>
<gene>
    <name evidence="10 16" type="primary">purL</name>
    <name evidence="16" type="synonym">purI</name>
    <name evidence="16" type="ORF">H9653_02245</name>
</gene>
<dbReference type="PROSITE" id="PS51273">
    <property type="entry name" value="GATASE_TYPE_1"/>
    <property type="match status" value="1"/>
</dbReference>
<evidence type="ECO:0000256" key="2">
    <source>
        <dbReference type="ARBA" id="ARBA00008608"/>
    </source>
</evidence>
<evidence type="ECO:0000256" key="9">
    <source>
        <dbReference type="ARBA" id="ARBA00022962"/>
    </source>
</evidence>
<keyword evidence="7 10" id="KW-0067">ATP-binding</keyword>
<dbReference type="EC" id="6.3.5.3" evidence="10"/>
<keyword evidence="9 10" id="KW-0315">Glutamine amidotransferase</keyword>
<evidence type="ECO:0000256" key="6">
    <source>
        <dbReference type="ARBA" id="ARBA00022755"/>
    </source>
</evidence>
<dbReference type="PANTHER" id="PTHR10099:SF1">
    <property type="entry name" value="PHOSPHORIBOSYLFORMYLGLYCINAMIDINE SYNTHASE"/>
    <property type="match status" value="1"/>
</dbReference>
<feature type="domain" description="Phosphoribosylformylglycinamidine synthase N-terminal" evidence="14">
    <location>
        <begin position="42"/>
        <end position="157"/>
    </location>
</feature>
<comment type="caution">
    <text evidence="16">The sequence shown here is derived from an EMBL/GenBank/DDBJ whole genome shotgun (WGS) entry which is preliminary data.</text>
</comment>
<keyword evidence="3 10" id="KW-0436">Ligase</keyword>
<feature type="domain" description="FGAR-AT PurM N-terminal-like" evidence="15">
    <location>
        <begin position="690"/>
        <end position="858"/>
    </location>
</feature>
<dbReference type="RefSeq" id="WP_191690137.1">
    <property type="nucleotide sequence ID" value="NZ_JACSQR010000003.1"/>
</dbReference>
<dbReference type="InterPro" id="IPR055181">
    <property type="entry name" value="FGAR-AT_PurM_N-like"/>
</dbReference>
<evidence type="ECO:0000259" key="15">
    <source>
        <dbReference type="Pfam" id="PF22689"/>
    </source>
</evidence>
<dbReference type="GO" id="GO:0004642">
    <property type="term" value="F:phosphoribosylformylglycinamidine synthase activity"/>
    <property type="evidence" value="ECO:0007669"/>
    <property type="project" value="UniProtKB-EC"/>
</dbReference>
<dbReference type="Pfam" id="PF18072">
    <property type="entry name" value="FGAR-AT_linker"/>
    <property type="match status" value="1"/>
</dbReference>
<feature type="compositionally biased region" description="Polar residues" evidence="11">
    <location>
        <begin position="525"/>
        <end position="534"/>
    </location>
</feature>
<evidence type="ECO:0000256" key="11">
    <source>
        <dbReference type="SAM" id="MobiDB-lite"/>
    </source>
</evidence>
<dbReference type="SUPFAM" id="SSF109736">
    <property type="entry name" value="FGAM synthase PurL, linker domain"/>
    <property type="match status" value="1"/>
</dbReference>
<feature type="domain" description="PurM-like C-terminal" evidence="12">
    <location>
        <begin position="533"/>
        <end position="630"/>
    </location>
</feature>
<evidence type="ECO:0000313" key="17">
    <source>
        <dbReference type="Proteomes" id="UP000606724"/>
    </source>
</evidence>
<dbReference type="InterPro" id="IPR010073">
    <property type="entry name" value="PurL_large"/>
</dbReference>
<evidence type="ECO:0000256" key="7">
    <source>
        <dbReference type="ARBA" id="ARBA00022840"/>
    </source>
</evidence>
<dbReference type="InterPro" id="IPR036676">
    <property type="entry name" value="PurM-like_C_sf"/>
</dbReference>
<dbReference type="HAMAP" id="MF_00419">
    <property type="entry name" value="PurL_1"/>
    <property type="match status" value="1"/>
</dbReference>
<dbReference type="Gene3D" id="3.30.1330.10">
    <property type="entry name" value="PurM-like, N-terminal domain"/>
    <property type="match status" value="2"/>
</dbReference>
<dbReference type="CDD" id="cd02204">
    <property type="entry name" value="PurL_repeat2"/>
    <property type="match status" value="1"/>
</dbReference>
<feature type="active site" description="Nucleophile" evidence="10">
    <location>
        <position position="1188"/>
    </location>
</feature>
<comment type="pathway">
    <text evidence="1 10">Purine metabolism; IMP biosynthesis via de novo pathway; 5-amino-1-(5-phospho-D-ribosyl)imidazole from N(2)-formyl-N(1)-(5-phospho-D-ribosyl)glycinamide: step 1/2.</text>
</comment>
<feature type="binding site" evidence="10">
    <location>
        <position position="935"/>
    </location>
    <ligand>
        <name>Mg(2+)</name>
        <dbReference type="ChEBI" id="CHEBI:18420"/>
    </ligand>
</feature>
<evidence type="ECO:0000313" key="16">
    <source>
        <dbReference type="EMBL" id="MBD7946853.1"/>
    </source>
</evidence>
<dbReference type="Pfam" id="PF22689">
    <property type="entry name" value="FGAR-AT_PurM_N-like"/>
    <property type="match status" value="1"/>
</dbReference>
<evidence type="ECO:0000256" key="3">
    <source>
        <dbReference type="ARBA" id="ARBA00022598"/>
    </source>
</evidence>
<feature type="domain" description="PurM-like C-terminal" evidence="12">
    <location>
        <begin position="888"/>
        <end position="1013"/>
    </location>
</feature>
<reference evidence="16 17" key="1">
    <citation type="submission" date="2020-08" db="EMBL/GenBank/DDBJ databases">
        <title>A Genomic Blueprint of the Chicken Gut Microbiome.</title>
        <authorList>
            <person name="Gilroy R."/>
            <person name="Ravi A."/>
            <person name="Getino M."/>
            <person name="Pursley I."/>
            <person name="Horton D.L."/>
            <person name="Alikhan N.-F."/>
            <person name="Baker D."/>
            <person name="Gharbi K."/>
            <person name="Hall N."/>
            <person name="Watson M."/>
            <person name="Adriaenssens E.M."/>
            <person name="Foster-Nyarko E."/>
            <person name="Jarju S."/>
            <person name="Secka A."/>
            <person name="Antonio M."/>
            <person name="Oren A."/>
            <person name="Chaudhuri R."/>
            <person name="La Ragione R.M."/>
            <person name="Hildebrand F."/>
            <person name="Pallen M.J."/>
        </authorList>
    </citation>
    <scope>NUCLEOTIDE SEQUENCE [LARGE SCALE GENOMIC DNA]</scope>
    <source>
        <strain evidence="16 17">Sa4CVA2</strain>
    </source>
</reference>
<feature type="active site" evidence="10">
    <location>
        <position position="1314"/>
    </location>
</feature>
<dbReference type="Pfam" id="PF18076">
    <property type="entry name" value="FGAR-AT_N"/>
    <property type="match status" value="1"/>
</dbReference>
<keyword evidence="8 10" id="KW-0460">Magnesium</keyword>
<sequence length="1347" mass="146923">MMTIAGQPFLTDFQTQQLISQFQQKTELNVSQIHTQQVYVLSRDLVGNEQKKALDLFGVHADIQLATPEDNQIQVIVGPRFGTISPWASKATDIFNNCEVEIKRVERVIVYTLTIDAKADGDVGATNNKLPKAAEQLLFDRMTQSLVYDLNDVNKLFDDEQPASLNRIDVIGQGQSALENANKEFGFALSSEDIDYLMNAYVNELKRNPTDVELMMFAQANSEHCRHKIFNAQWTVDGEVQPKSLFQMIKNTYKANPQGILSAYKDNAAVMAGAKGLRYYPVPTDATDVNSAHPYGFHKEEIDILMKVETHNHPTAIAPYAGAATGAGGEIRDEGATGRGGKPKAGLTGFHVSHLHIPELAEKWEQSGQVSTQDYGTPDRMATSLEIMTEAPLGSANFSNEFGRPNLCGYFRSFQLDTSAAKDGSQMRGYHKPIMLAGGYGNIKRNLIEKNTIQQGDLLIVLGGPAMQIGLGGGAASSVDSGELDEGLDFASVQRDNAEMERRCQEVIDRCWALAGNEASGNDADASNTSNASKDGNPIVSIHDVGAGGLSNAMPELVDDHDMGAHLNLRKIPSLEAGMSPMAIWSNEAQERYVLAIRPESKDQFDAICARERCPYAILGVATEVRQLIVDDEMLDEQPVDMPMQVLLGGTPQMQRSFSRQEKELPPLELNDFNLAESIKDVLRHPTVASKSFLISIGDRSITGMVVRDQYVGRYQVPVADCAVTASGLLALDGQPMSGEAMSVGERTPVALISPKASARLAVGEAITNIAGARINQLSDITMSANWMAACGDDTEDAALFDAVYAIGEELCPALGIAIPVGKDSLSMRANWTDSNKDGSTDKSVVSPMSLVITAFAPVIDVAKTLTPELINGDSAFYRIDLSKGKLRLGGSILAQTASQLGNECPDLEKPSDLIDFFNFVQAGNAQGVISAYHDIGDGGLLATIAEMQFTSRQGIKLSLDDKNLLGQLFSEELGAVIQVLPENVAALMQLAEEFNISDMLSLVGQSCEEDSLIIQTPLHMGDDTLRFSRSELQQEWSQVSYQIARRRDNPACVQQEYDLISDASHQGLIAAPNFDLNQKVEEPYLASRESKPRVAILREQGVNGQTEMAAGFTQAGFEAVDVHMSDLLEGRINLRDFDGLVACGGFSYGDVLGAGSGWANSILFHDELRMQFVRFFARPDTFSLGVCNGCQMMAQLKDLIPGAENFPRFIANKSARFEARTVNVKVERTKSILFKGMQDSILPIAVAHGEGYATLNTTEIDGMAKHGQLAMRFVDSQGHPTETYPLNPNGSVGGVTGLCSTDGRVTIMMPHPERTLRAYNHSWKPEAWDEDGAWMRMFRNARAWLR</sequence>
<comment type="subcellular location">
    <subcellularLocation>
        <location evidence="10">Cytoplasm</location>
    </subcellularLocation>
</comment>
<feature type="binding site" evidence="10">
    <location>
        <position position="769"/>
    </location>
    <ligand>
        <name>Mg(2+)</name>
        <dbReference type="ChEBI" id="CHEBI:18420"/>
    </ligand>
</feature>
<dbReference type="NCBIfam" id="NF003672">
    <property type="entry name" value="PRK05297.1"/>
    <property type="match status" value="1"/>
</dbReference>
<dbReference type="SUPFAM" id="SSF55326">
    <property type="entry name" value="PurM N-terminal domain-like"/>
    <property type="match status" value="2"/>
</dbReference>
<dbReference type="SUPFAM" id="SSF56042">
    <property type="entry name" value="PurM C-terminal domain-like"/>
    <property type="match status" value="2"/>
</dbReference>
<dbReference type="NCBIfam" id="TIGR01735">
    <property type="entry name" value="FGAM_synt"/>
    <property type="match status" value="1"/>
</dbReference>
<dbReference type="InterPro" id="IPR040707">
    <property type="entry name" value="FGAR-AT_N"/>
</dbReference>
<evidence type="ECO:0000259" key="12">
    <source>
        <dbReference type="Pfam" id="PF02769"/>
    </source>
</evidence>
<dbReference type="Gene3D" id="1.10.8.750">
    <property type="entry name" value="Phosphoribosylformylglycinamidine synthase, linker domain"/>
    <property type="match status" value="1"/>
</dbReference>
<dbReference type="Proteomes" id="UP000606724">
    <property type="component" value="Unassembled WGS sequence"/>
</dbReference>
<dbReference type="InterPro" id="IPR041609">
    <property type="entry name" value="PurL_linker"/>
</dbReference>
<feature type="binding site" evidence="10">
    <location>
        <position position="720"/>
    </location>
    <ligand>
        <name>ATP</name>
        <dbReference type="ChEBI" id="CHEBI:30616"/>
    </ligand>
</feature>
<feature type="active site" evidence="10">
    <location>
        <position position="1312"/>
    </location>
</feature>
<keyword evidence="5 10" id="KW-0547">Nucleotide-binding</keyword>
<keyword evidence="6 10" id="KW-0658">Purine biosynthesis</keyword>
<comment type="similarity">
    <text evidence="2 10">In the N-terminal section; belongs to the FGAMS family.</text>
</comment>
<name>A0ABR8RGD6_9GAMM</name>
<dbReference type="CDD" id="cd01740">
    <property type="entry name" value="GATase1_FGAR_AT"/>
    <property type="match status" value="1"/>
</dbReference>
<evidence type="ECO:0000256" key="5">
    <source>
        <dbReference type="ARBA" id="ARBA00022741"/>
    </source>
</evidence>
<dbReference type="SMART" id="SM01211">
    <property type="entry name" value="GATase_5"/>
    <property type="match status" value="1"/>
</dbReference>
<evidence type="ECO:0000259" key="13">
    <source>
        <dbReference type="Pfam" id="PF18072"/>
    </source>
</evidence>
<dbReference type="SUPFAM" id="SSF82697">
    <property type="entry name" value="PurS-like"/>
    <property type="match status" value="1"/>
</dbReference>
<feature type="region of interest" description="Disordered" evidence="11">
    <location>
        <begin position="519"/>
        <end position="538"/>
    </location>
</feature>
<dbReference type="InterPro" id="IPR036921">
    <property type="entry name" value="PurM-like_N_sf"/>
</dbReference>
<dbReference type="Gene3D" id="3.40.50.880">
    <property type="match status" value="1"/>
</dbReference>
<feature type="binding site" evidence="10">
    <location>
        <begin position="322"/>
        <end position="333"/>
    </location>
    <ligand>
        <name>ATP</name>
        <dbReference type="ChEBI" id="CHEBI:30616"/>
    </ligand>
</feature>
<accession>A0ABR8RGD6</accession>
<protein>
    <recommendedName>
        <fullName evidence="10">Phosphoribosylformylglycinamidine synthase</fullName>
        <shortName evidence="10">FGAM synthase</shortName>
        <shortName evidence="10">FGAMS</shortName>
        <ecNumber evidence="10">6.3.5.3</ecNumber>
    </recommendedName>
    <alternativeName>
        <fullName evidence="10">Formylglycinamide ribonucleotide amidotransferase</fullName>
        <shortName evidence="10">FGAR amidotransferase</shortName>
        <shortName evidence="10">FGAR-AT</shortName>
    </alternativeName>
</protein>
<comment type="caution">
    <text evidence="10">Lacks conserved residue(s) required for the propagation of feature annotation.</text>
</comment>
<dbReference type="Pfam" id="PF13507">
    <property type="entry name" value="GATase_5"/>
    <property type="match status" value="1"/>
</dbReference>
<evidence type="ECO:0000256" key="1">
    <source>
        <dbReference type="ARBA" id="ARBA00004920"/>
    </source>
</evidence>
<feature type="binding site" evidence="10">
    <location>
        <position position="721"/>
    </location>
    <ligand>
        <name>Mg(2+)</name>
        <dbReference type="ChEBI" id="CHEBI:18420"/>
    </ligand>
</feature>
<dbReference type="InterPro" id="IPR010918">
    <property type="entry name" value="PurM-like_C_dom"/>
</dbReference>